<feature type="region of interest" description="Disordered" evidence="1">
    <location>
        <begin position="444"/>
        <end position="494"/>
    </location>
</feature>
<gene>
    <name evidence="3" type="ORF">C7B64_11585</name>
</gene>
<protein>
    <recommendedName>
        <fullName evidence="2">MobA/VirD2-like nuclease domain-containing protein</fullName>
    </recommendedName>
</protein>
<name>A0A2T1C3R3_9CYAN</name>
<evidence type="ECO:0000259" key="2">
    <source>
        <dbReference type="Pfam" id="PF03432"/>
    </source>
</evidence>
<organism evidence="3 4">
    <name type="scientific">Merismopedia glauca CCAP 1448/3</name>
    <dbReference type="NCBI Taxonomy" id="1296344"/>
    <lineage>
        <taxon>Bacteria</taxon>
        <taxon>Bacillati</taxon>
        <taxon>Cyanobacteriota</taxon>
        <taxon>Cyanophyceae</taxon>
        <taxon>Synechococcales</taxon>
        <taxon>Merismopediaceae</taxon>
        <taxon>Merismopedia</taxon>
    </lineage>
</organism>
<dbReference type="Proteomes" id="UP000238762">
    <property type="component" value="Unassembled WGS sequence"/>
</dbReference>
<dbReference type="RefSeq" id="WP_106288813.1">
    <property type="nucleotide sequence ID" value="NZ_PVWJ01000049.1"/>
</dbReference>
<sequence length="494" mass="55965">MLAKVVKGSSFGGATSYVLNKKDAILLKTNMASQSSCQLAAEFEAIATQNSRVIYPVAHISLSPHPDDQISTEQMVELAETFLKRAGYNNNQWLIAAHHDTYTETGKPRPHLHLIVNRVKLNDGKVVSSWMDYKNTEKILRKIEVETGITSIKSSWEQSKGAPTTGQIRKERKEKSQNPEGLSTPSIKTTIQSAIDELITTSSTVEELLNRLEQRHIQTRVRVKPSGEIEGLSYQYNQVAFAARKLGKKYTLKGLIQEGMTVGCVTKFTYTNQQAEQDKLETTSQKSLEKLDETLTQTWSNEGFVSLVHQLNQSSTSDDNDDDEANLKKPKDIASVMPQKLAQLTALTLPETTCNRQETDQDRLETNIERSEELRVSERTFDAILVCPTGRLRQPRGCANAPEIIQTQQELPDHKISEGVEISEEEKSDTTSIDIFKDHEIEPENYNSEERVESRTSDLVRTDNDNAKQLNEADREQLERKRIKHNHKNLDWER</sequence>
<dbReference type="Pfam" id="PF03432">
    <property type="entry name" value="Relaxase"/>
    <property type="match status" value="1"/>
</dbReference>
<feature type="region of interest" description="Disordered" evidence="1">
    <location>
        <begin position="154"/>
        <end position="187"/>
    </location>
</feature>
<accession>A0A2T1C3R3</accession>
<dbReference type="OrthoDB" id="423968at2"/>
<comment type="caution">
    <text evidence="3">The sequence shown here is derived from an EMBL/GenBank/DDBJ whole genome shotgun (WGS) entry which is preliminary data.</text>
</comment>
<evidence type="ECO:0000313" key="3">
    <source>
        <dbReference type="EMBL" id="PSB02787.1"/>
    </source>
</evidence>
<evidence type="ECO:0000256" key="1">
    <source>
        <dbReference type="SAM" id="MobiDB-lite"/>
    </source>
</evidence>
<dbReference type="InterPro" id="IPR005094">
    <property type="entry name" value="Endonuclease_MobA/VirD2"/>
</dbReference>
<dbReference type="EMBL" id="PVWJ01000049">
    <property type="protein sequence ID" value="PSB02787.1"/>
    <property type="molecule type" value="Genomic_DNA"/>
</dbReference>
<feature type="compositionally biased region" description="Basic and acidic residues" evidence="1">
    <location>
        <begin position="444"/>
        <end position="480"/>
    </location>
</feature>
<feature type="domain" description="MobA/VirD2-like nuclease" evidence="2">
    <location>
        <begin position="17"/>
        <end position="148"/>
    </location>
</feature>
<keyword evidence="4" id="KW-1185">Reference proteome</keyword>
<reference evidence="3 4" key="1">
    <citation type="submission" date="2018-02" db="EMBL/GenBank/DDBJ databases">
        <authorList>
            <person name="Cohen D.B."/>
            <person name="Kent A.D."/>
        </authorList>
    </citation>
    <scope>NUCLEOTIDE SEQUENCE [LARGE SCALE GENOMIC DNA]</scope>
    <source>
        <strain evidence="3 4">CCAP 1448/3</strain>
    </source>
</reference>
<feature type="compositionally biased region" description="Polar residues" evidence="1">
    <location>
        <begin position="178"/>
        <end position="187"/>
    </location>
</feature>
<feature type="compositionally biased region" description="Basic and acidic residues" evidence="1">
    <location>
        <begin position="168"/>
        <end position="177"/>
    </location>
</feature>
<evidence type="ECO:0000313" key="4">
    <source>
        <dbReference type="Proteomes" id="UP000238762"/>
    </source>
</evidence>
<proteinExistence type="predicted"/>
<dbReference type="AlphaFoldDB" id="A0A2T1C3R3"/>
<feature type="region of interest" description="Disordered" evidence="1">
    <location>
        <begin position="312"/>
        <end position="331"/>
    </location>
</feature>
<reference evidence="3 4" key="2">
    <citation type="submission" date="2018-03" db="EMBL/GenBank/DDBJ databases">
        <title>The ancient ancestry and fast evolution of plastids.</title>
        <authorList>
            <person name="Moore K.R."/>
            <person name="Magnabosco C."/>
            <person name="Momper L."/>
            <person name="Gold D.A."/>
            <person name="Bosak T."/>
            <person name="Fournier G.P."/>
        </authorList>
    </citation>
    <scope>NUCLEOTIDE SEQUENCE [LARGE SCALE GENOMIC DNA]</scope>
    <source>
        <strain evidence="3 4">CCAP 1448/3</strain>
    </source>
</reference>
<feature type="region of interest" description="Disordered" evidence="1">
    <location>
        <begin position="411"/>
        <end position="431"/>
    </location>
</feature>
<feature type="compositionally biased region" description="Polar residues" evidence="1">
    <location>
        <begin position="154"/>
        <end position="167"/>
    </location>
</feature>